<name>A0ABV5ZTL8_9PSEU</name>
<dbReference type="EMBL" id="JBHLZU010000006">
    <property type="protein sequence ID" value="MFB9903720.1"/>
    <property type="molecule type" value="Genomic_DNA"/>
</dbReference>
<evidence type="ECO:0000313" key="1">
    <source>
        <dbReference type="EMBL" id="MFB9903720.1"/>
    </source>
</evidence>
<keyword evidence="2" id="KW-1185">Reference proteome</keyword>
<evidence type="ECO:0000313" key="2">
    <source>
        <dbReference type="Proteomes" id="UP001589693"/>
    </source>
</evidence>
<reference evidence="1 2" key="1">
    <citation type="submission" date="2024-09" db="EMBL/GenBank/DDBJ databases">
        <authorList>
            <person name="Sun Q."/>
            <person name="Mori K."/>
        </authorList>
    </citation>
    <scope>NUCLEOTIDE SEQUENCE [LARGE SCALE GENOMIC DNA]</scope>
    <source>
        <strain evidence="1 2">TBRC 7907</strain>
    </source>
</reference>
<organism evidence="1 2">
    <name type="scientific">Allokutzneria oryzae</name>
    <dbReference type="NCBI Taxonomy" id="1378989"/>
    <lineage>
        <taxon>Bacteria</taxon>
        <taxon>Bacillati</taxon>
        <taxon>Actinomycetota</taxon>
        <taxon>Actinomycetes</taxon>
        <taxon>Pseudonocardiales</taxon>
        <taxon>Pseudonocardiaceae</taxon>
        <taxon>Allokutzneria</taxon>
    </lineage>
</organism>
<accession>A0ABV5ZTL8</accession>
<dbReference type="RefSeq" id="WP_377850876.1">
    <property type="nucleotide sequence ID" value="NZ_JBHLZU010000006.1"/>
</dbReference>
<protein>
    <submittedName>
        <fullName evidence="1">Uncharacterized protein</fullName>
    </submittedName>
</protein>
<dbReference type="Proteomes" id="UP001589693">
    <property type="component" value="Unassembled WGS sequence"/>
</dbReference>
<sequence>MTSVLGYWSDGVLDPHAVENAELSLREDGTGWLYWVSWSGSFLVHRFTWTSTENSLNLRFGVCLSGTWSLDDEKNTVHEVEERESDPRDVTLGYTVDTDGTLTFSEPVLLGLAGTRFARTTPVPDPTR</sequence>
<gene>
    <name evidence="1" type="ORF">ACFFQA_07205</name>
</gene>
<comment type="caution">
    <text evidence="1">The sequence shown here is derived from an EMBL/GenBank/DDBJ whole genome shotgun (WGS) entry which is preliminary data.</text>
</comment>
<proteinExistence type="predicted"/>